<evidence type="ECO:0000256" key="5">
    <source>
        <dbReference type="ARBA" id="ARBA00023242"/>
    </source>
</evidence>
<dbReference type="InterPro" id="IPR011011">
    <property type="entry name" value="Znf_FYVE_PHD"/>
</dbReference>
<keyword evidence="4" id="KW-0862">Zinc</keyword>
<feature type="region of interest" description="Disordered" evidence="6">
    <location>
        <begin position="1133"/>
        <end position="1157"/>
    </location>
</feature>
<dbReference type="GO" id="GO:0008270">
    <property type="term" value="F:zinc ion binding"/>
    <property type="evidence" value="ECO:0007669"/>
    <property type="project" value="UniProtKB-KW"/>
</dbReference>
<dbReference type="InterPro" id="IPR049455">
    <property type="entry name" value="ASH2-like_PHD"/>
</dbReference>
<dbReference type="Pfam" id="PF21198">
    <property type="entry name" value="ASH2L-like_WH"/>
    <property type="match status" value="2"/>
</dbReference>
<name>A0A1B0ET16_LUTLO</name>
<dbReference type="CDD" id="cd15583">
    <property type="entry name" value="PHD_ash2p_like"/>
    <property type="match status" value="2"/>
</dbReference>
<dbReference type="PROSITE" id="PS50188">
    <property type="entry name" value="B302_SPRY"/>
    <property type="match status" value="1"/>
</dbReference>
<dbReference type="InterPro" id="IPR001965">
    <property type="entry name" value="Znf_PHD"/>
</dbReference>
<dbReference type="SMART" id="SM00449">
    <property type="entry name" value="SPRY"/>
    <property type="match status" value="1"/>
</dbReference>
<organism evidence="8 9">
    <name type="scientific">Lutzomyia longipalpis</name>
    <name type="common">Sand fly</name>
    <dbReference type="NCBI Taxonomy" id="7200"/>
    <lineage>
        <taxon>Eukaryota</taxon>
        <taxon>Metazoa</taxon>
        <taxon>Ecdysozoa</taxon>
        <taxon>Arthropoda</taxon>
        <taxon>Hexapoda</taxon>
        <taxon>Insecta</taxon>
        <taxon>Pterygota</taxon>
        <taxon>Neoptera</taxon>
        <taxon>Endopterygota</taxon>
        <taxon>Diptera</taxon>
        <taxon>Nematocera</taxon>
        <taxon>Psychodoidea</taxon>
        <taxon>Psychodidae</taxon>
        <taxon>Lutzomyia</taxon>
        <taxon>Lutzomyia</taxon>
    </lineage>
</organism>
<feature type="compositionally biased region" description="Basic residues" evidence="6">
    <location>
        <begin position="1134"/>
        <end position="1144"/>
    </location>
</feature>
<dbReference type="InterPro" id="IPR053835">
    <property type="entry name" value="ASH2L-like_WH"/>
</dbReference>
<dbReference type="GO" id="GO:0000976">
    <property type="term" value="F:transcription cis-regulatory region binding"/>
    <property type="evidence" value="ECO:0007669"/>
    <property type="project" value="TreeGrafter"/>
</dbReference>
<reference evidence="8" key="1">
    <citation type="submission" date="2020-05" db="UniProtKB">
        <authorList>
            <consortium name="EnsemblMetazoa"/>
        </authorList>
    </citation>
    <scope>IDENTIFICATION</scope>
    <source>
        <strain evidence="8">Jacobina</strain>
    </source>
</reference>
<accession>A0A1B0ET16</accession>
<keyword evidence="3" id="KW-0863">Zinc-finger</keyword>
<feature type="region of interest" description="Disordered" evidence="6">
    <location>
        <begin position="470"/>
        <end position="491"/>
    </location>
</feature>
<dbReference type="GO" id="GO:0048188">
    <property type="term" value="C:Set1C/COMPASS complex"/>
    <property type="evidence" value="ECO:0007669"/>
    <property type="project" value="InterPro"/>
</dbReference>
<dbReference type="Pfam" id="PF21257">
    <property type="entry name" value="PHD_ash2p_like"/>
    <property type="match status" value="2"/>
</dbReference>
<feature type="region of interest" description="Disordered" evidence="6">
    <location>
        <begin position="1"/>
        <end position="21"/>
    </location>
</feature>
<sequence>MQKNGDKMENGSNENKKQDSSNNCYCGKERNLNIVELLCATCNRWYHESCIGYQLGKLLPFLTNYTFVCKNCSTTGLETFKKSQASLPQMCLTAIANMQQASVKDGNVRYSFSKDKEIIPFIDQYWEAMTTMPRRLTQSWYATVQRALVKDIGVLFTYEENPENGQMFGLVARDLTAIKPEGVYQKYRQVGTADKRKFPGGEAGPSGKKGRLSGDVAANVKLPAHGYPLEHPFNKDGYRYILAEPDPHAPFRQEFDESADWAGKPIPGWLYRILSPNAVLLALHDRAPQLKISEDRLSVTGYGKERNLNIVELLCATCNRWYHESCIGYQLGKLLPFLTNYTFVCKNCSTTGLETFKKSQASLPQMCLTAIANMQQASVKDGNVRYSFSKDKEIIPFIDQYWEAMTTMPRRLTQSWYATVQRALVKDIGVLFTYEENPENGQMFGLVARDLTAIKPEGVYQSAQNIAKSGRQTKRKFPGGEAGPSGKKGRLSGDVAANVKLPAHGYPLEHPFNKDGYRYILAEPDPHAPFRQEFDESADWAGKPIPGWLYRILSPNAVLLALHDRAPQLKISEDRLSVTGEKGYCMVRATHFVNRGAWYWEATIEDMPEGSAVRLGWGQDYANLQAPLGYDKFGYSWRSRKGTRFHESHGKHYSPGYGEGDTLGFLIVLPEQNGRSYTPNTYKDRPLVKFKSHLYYEDKDKINETLKGLKALPGSKIFYFKNGECQGEAWTDIYAGSYYPTVSLHKSVTVSLNFGPNFKYPQIEETYKCRGNYIRTPHGAAFAKIKSIQGDLSTRGLHVSSTPNAVVWRQELFDEEVAAYFKPLVTATPANLKNHALNFLKFYAGSPMSPDDIINLYYGLMAGVEFQGERLFGSPLFDRSEQAAEIVPRNAVPEPALASWSFFSSSTATELESTSATARIDGREVVITAAHAERWYNSLKALIEAEGNPNQKNAIFYIGYLAMVCTRLVIKTPTQVSEYIANNVYSRLTQLVGLDSDVLKTPIQAVIPPTTQALKSLLNLLKKGNPRYKPVVLLMIQGFRHRTGLAAFLWWFKASRKLDMAPSELIDYFSSSKYTVFLQMIYTFEALAINPKVEEEQAQKSKPEVPKFQNKKKGPTSKVIHLLCMMAELGKKDDRKKRIQKSKWKKENASRTPAGQLGPRRLEIRQRLNSYGITTDSFPEFSQHTRFDLKYALSLSDIIGKQETFKLEKVQFGNMTLAGGDTQVIFTKPSNEAIDLQTRWTDTTVQATSASSESTAQMGASYVFGFQLYKEEGDGNDATTRSKRWSCIERDTQAEAPWSIPQPWINSRNMRRNVPEGVGTERFRSISKRQDFNRSSVMCHRVEDLICEQSMADMQYFTENDGKLRLDTFNL</sequence>
<keyword evidence="5" id="KW-0539">Nucleus</keyword>
<feature type="compositionally biased region" description="Basic and acidic residues" evidence="6">
    <location>
        <begin position="1"/>
        <end position="19"/>
    </location>
</feature>
<dbReference type="InterPro" id="IPR043136">
    <property type="entry name" value="B30.2/SPRY_sf"/>
</dbReference>
<dbReference type="Gene3D" id="2.60.120.920">
    <property type="match status" value="1"/>
</dbReference>
<feature type="domain" description="B30.2/SPRY" evidence="7">
    <location>
        <begin position="537"/>
        <end position="759"/>
    </location>
</feature>
<dbReference type="EnsemblMetazoa" id="LLOJ001562-RA">
    <property type="protein sequence ID" value="LLOJ001562-PA"/>
    <property type="gene ID" value="LLOJ001562"/>
</dbReference>
<dbReference type="PANTHER" id="PTHR10598:SF0">
    <property type="entry name" value="SET1_ASH2 HISTONE METHYLTRANSFERASE COMPLEX SUBUNIT ASH2"/>
    <property type="match status" value="1"/>
</dbReference>
<dbReference type="Pfam" id="PF00622">
    <property type="entry name" value="SPRY"/>
    <property type="match status" value="1"/>
</dbReference>
<dbReference type="PROSITE" id="PS01359">
    <property type="entry name" value="ZF_PHD_1"/>
    <property type="match status" value="1"/>
</dbReference>
<comment type="subcellular location">
    <subcellularLocation>
        <location evidence="1">Nucleus</location>
    </subcellularLocation>
</comment>
<dbReference type="Gene3D" id="3.90.980.20">
    <property type="match status" value="2"/>
</dbReference>
<dbReference type="SUPFAM" id="SSF57903">
    <property type="entry name" value="FYVE/PHD zinc finger"/>
    <property type="match status" value="2"/>
</dbReference>
<evidence type="ECO:0000256" key="1">
    <source>
        <dbReference type="ARBA" id="ARBA00004123"/>
    </source>
</evidence>
<dbReference type="InterPro" id="IPR003877">
    <property type="entry name" value="SPRY_dom"/>
</dbReference>
<dbReference type="InterPro" id="IPR001870">
    <property type="entry name" value="B30.2/SPRY"/>
</dbReference>
<evidence type="ECO:0000259" key="7">
    <source>
        <dbReference type="PROSITE" id="PS50188"/>
    </source>
</evidence>
<dbReference type="SMART" id="SM00249">
    <property type="entry name" value="PHD"/>
    <property type="match status" value="2"/>
</dbReference>
<evidence type="ECO:0000313" key="9">
    <source>
        <dbReference type="Proteomes" id="UP000092461"/>
    </source>
</evidence>
<dbReference type="InterPro" id="IPR037353">
    <property type="entry name" value="ASH2"/>
</dbReference>
<dbReference type="VEuPathDB" id="VectorBase:LLOJ001562"/>
<dbReference type="FunFam" id="3.90.980.20:FF:000005">
    <property type="entry name" value="Set1/Ash2 histone methyltransferase complex subunit ASH2"/>
    <property type="match status" value="2"/>
</dbReference>
<dbReference type="VEuPathDB" id="VectorBase:LLONM1_010561"/>
<evidence type="ECO:0000256" key="3">
    <source>
        <dbReference type="ARBA" id="ARBA00022771"/>
    </source>
</evidence>
<evidence type="ECO:0000256" key="2">
    <source>
        <dbReference type="ARBA" id="ARBA00022723"/>
    </source>
</evidence>
<dbReference type="SUPFAM" id="SSF49899">
    <property type="entry name" value="Concanavalin A-like lectins/glucanases"/>
    <property type="match status" value="1"/>
</dbReference>
<dbReference type="Proteomes" id="UP000092461">
    <property type="component" value="Unassembled WGS sequence"/>
</dbReference>
<evidence type="ECO:0000256" key="4">
    <source>
        <dbReference type="ARBA" id="ARBA00022833"/>
    </source>
</evidence>
<dbReference type="PANTHER" id="PTHR10598">
    <property type="entry name" value="SET1/ASH2 HISTONE METHYLTRANSFERASE COMPLEX SUBUNIT ASH2"/>
    <property type="match status" value="1"/>
</dbReference>
<protein>
    <recommendedName>
        <fullName evidence="7">B30.2/SPRY domain-containing protein</fullName>
    </recommendedName>
</protein>
<dbReference type="InterPro" id="IPR013320">
    <property type="entry name" value="ConA-like_dom_sf"/>
</dbReference>
<dbReference type="EMBL" id="AJWK01005374">
    <property type="status" value="NOT_ANNOTATED_CDS"/>
    <property type="molecule type" value="Genomic_DNA"/>
</dbReference>
<keyword evidence="9" id="KW-1185">Reference proteome</keyword>
<proteinExistence type="predicted"/>
<dbReference type="CDD" id="cd12872">
    <property type="entry name" value="SPRY_Ash2"/>
    <property type="match status" value="1"/>
</dbReference>
<dbReference type="InterPro" id="IPR019786">
    <property type="entry name" value="Zinc_finger_PHD-type_CS"/>
</dbReference>
<keyword evidence="2" id="KW-0479">Metal-binding</keyword>
<evidence type="ECO:0000313" key="8">
    <source>
        <dbReference type="EnsemblMetazoa" id="LLOJ001562-PA"/>
    </source>
</evidence>
<dbReference type="EMBL" id="AJWK01005375">
    <property type="status" value="NOT_ANNOTATED_CDS"/>
    <property type="molecule type" value="Genomic_DNA"/>
</dbReference>
<evidence type="ECO:0000256" key="6">
    <source>
        <dbReference type="SAM" id="MobiDB-lite"/>
    </source>
</evidence>